<organism evidence="2 3">
    <name type="scientific">Phaedon cochleariae</name>
    <name type="common">Mustard beetle</name>
    <dbReference type="NCBI Taxonomy" id="80249"/>
    <lineage>
        <taxon>Eukaryota</taxon>
        <taxon>Metazoa</taxon>
        <taxon>Ecdysozoa</taxon>
        <taxon>Arthropoda</taxon>
        <taxon>Hexapoda</taxon>
        <taxon>Insecta</taxon>
        <taxon>Pterygota</taxon>
        <taxon>Neoptera</taxon>
        <taxon>Endopterygota</taxon>
        <taxon>Coleoptera</taxon>
        <taxon>Polyphaga</taxon>
        <taxon>Cucujiformia</taxon>
        <taxon>Chrysomeloidea</taxon>
        <taxon>Chrysomelidae</taxon>
        <taxon>Chrysomelinae</taxon>
        <taxon>Chrysomelini</taxon>
        <taxon>Phaedon</taxon>
    </lineage>
</organism>
<evidence type="ECO:0000313" key="2">
    <source>
        <dbReference type="EMBL" id="CAG9823234.1"/>
    </source>
</evidence>
<dbReference type="OrthoDB" id="6619754at2759"/>
<evidence type="ECO:0000313" key="3">
    <source>
        <dbReference type="Proteomes" id="UP001153737"/>
    </source>
</evidence>
<reference evidence="2" key="2">
    <citation type="submission" date="2022-10" db="EMBL/GenBank/DDBJ databases">
        <authorList>
            <consortium name="ENA_rothamsted_submissions"/>
            <consortium name="culmorum"/>
            <person name="King R."/>
        </authorList>
    </citation>
    <scope>NUCLEOTIDE SEQUENCE</scope>
</reference>
<gene>
    <name evidence="2" type="ORF">PHAECO_LOCUS10081</name>
</gene>
<feature type="region of interest" description="Disordered" evidence="1">
    <location>
        <begin position="113"/>
        <end position="141"/>
    </location>
</feature>
<reference evidence="2" key="1">
    <citation type="submission" date="2022-01" db="EMBL/GenBank/DDBJ databases">
        <authorList>
            <person name="King R."/>
        </authorList>
    </citation>
    <scope>NUCLEOTIDE SEQUENCE</scope>
</reference>
<dbReference type="AlphaFoldDB" id="A0A9N9SK97"/>
<name>A0A9N9SK97_PHACE</name>
<protein>
    <submittedName>
        <fullName evidence="2">Uncharacterized protein</fullName>
    </submittedName>
</protein>
<proteinExistence type="predicted"/>
<evidence type="ECO:0000256" key="1">
    <source>
        <dbReference type="SAM" id="MobiDB-lite"/>
    </source>
</evidence>
<accession>A0A9N9SK97</accession>
<dbReference type="Proteomes" id="UP001153737">
    <property type="component" value="Chromosome 6"/>
</dbReference>
<dbReference type="EMBL" id="OU896712">
    <property type="protein sequence ID" value="CAG9823234.1"/>
    <property type="molecule type" value="Genomic_DNA"/>
</dbReference>
<sequence length="310" mass="34712">MSPASAGNLEVERYIGACLISQNYGKHQRQDQYWAGKPYISLRQDADTLARLAVHAQGAPLVLTKTYNHRKNKVHRHHQVPVPEKKPNADAVSVTSDESANSETCLPRIIKPRKRRKKDRKLPALNRCPSQEEGFSTDSASPEIDHPYVSLNQFTTFHRDPYNLLECPPKLGDISETPNLHHSFEDVEEPEDPKDLNGNQSSCQCRLCDPSGQIWDVDRECYSPFLTPPMFRFFDERSIGCLERGLSSVSLDEKTTRSSRSSSSSCSDLEVSTEIVTSLNGHRDLEIRFFSSGGGSEGRNRCGGGFVAEE</sequence>
<keyword evidence="3" id="KW-1185">Reference proteome</keyword>
<feature type="region of interest" description="Disordered" evidence="1">
    <location>
        <begin position="74"/>
        <end position="99"/>
    </location>
</feature>